<proteinExistence type="predicted"/>
<name>A0A077WK65_9FUNG</name>
<dbReference type="AlphaFoldDB" id="A0A077WK65"/>
<reference evidence="1" key="1">
    <citation type="journal article" date="2014" name="Genome Announc.">
        <title>De novo whole-genome sequence and genome annotation of Lichtheimia ramosa.</title>
        <authorList>
            <person name="Linde J."/>
            <person name="Schwartze V."/>
            <person name="Binder U."/>
            <person name="Lass-Florl C."/>
            <person name="Voigt K."/>
            <person name="Horn F."/>
        </authorList>
    </citation>
    <scope>NUCLEOTIDE SEQUENCE</scope>
    <source>
        <strain evidence="1">JMRC FSU:6197</strain>
    </source>
</reference>
<organism evidence="1">
    <name type="scientific">Lichtheimia ramosa</name>
    <dbReference type="NCBI Taxonomy" id="688394"/>
    <lineage>
        <taxon>Eukaryota</taxon>
        <taxon>Fungi</taxon>
        <taxon>Fungi incertae sedis</taxon>
        <taxon>Mucoromycota</taxon>
        <taxon>Mucoromycotina</taxon>
        <taxon>Mucoromycetes</taxon>
        <taxon>Mucorales</taxon>
        <taxon>Lichtheimiaceae</taxon>
        <taxon>Lichtheimia</taxon>
    </lineage>
</organism>
<protein>
    <submittedName>
        <fullName evidence="1">Uncharacterized protein</fullName>
    </submittedName>
</protein>
<sequence>MSKDSNVNDRCYCIEHELARVESEIRAKQVRSSLLQTYQQQCNDWIYQQKAYQQMLTEIQQQDEARHTKHDDEDDSHTIQQLCQQLEYRLLYSNSDGDDDDTNESIKKYLTSRTTTQVLTCLRHYLDSLPTEIPAPSSQPVSQERRHVQHERVSLDQLVEMQQKEAQLEQRVQHLSQQVRIRVNHFYPDPNIQEALWQCIRMRAESRASSTELKSLKAIADRLESELPDDELENKNNTMEDLIHTVAERQSRVVQLMDENRDCARMIQDYHEEDQAMRSEAQEELAEELETVLDVLVGSIRKHVDLFHRLPLKPESYNVIPRSRDSTRLEQIKDALHPYLNPSRSGVIQTLGETLMRVNAFAHMDPPKSDIRETLESLVENWHEDLHKRDVRVPSPLANEDSIDAIAQAGNALKNDVKSKHALFLSQQRSKIRSQLQQLQQVDKDIESVNNIIKEGNLVKDGSIAFDLAYQDRTFQEWLEAVKK</sequence>
<dbReference type="EMBL" id="LK023324">
    <property type="protein sequence ID" value="CDS08146.1"/>
    <property type="molecule type" value="Genomic_DNA"/>
</dbReference>
<dbReference type="OrthoDB" id="2256780at2759"/>
<evidence type="ECO:0000313" key="1">
    <source>
        <dbReference type="EMBL" id="CDS08146.1"/>
    </source>
</evidence>
<accession>A0A077WK65</accession>
<gene>
    <name evidence="1" type="ORF">LRAMOSA02094</name>
</gene>